<feature type="transmembrane region" description="Helical" evidence="9">
    <location>
        <begin position="755"/>
        <end position="775"/>
    </location>
</feature>
<dbReference type="SUPFAM" id="SSF81660">
    <property type="entry name" value="Metal cation-transporting ATPase, ATP-binding domain N"/>
    <property type="match status" value="1"/>
</dbReference>
<dbReference type="InterPro" id="IPR008250">
    <property type="entry name" value="ATPase_P-typ_transduc_dom_A_sf"/>
</dbReference>
<keyword evidence="5" id="KW-0067">ATP-binding</keyword>
<reference evidence="11 12" key="1">
    <citation type="journal article" date="2018" name="Int. J. Syst. Evol. Microbiol.">
        <title>Lactobacillus bambusae sp. nov., isolated from a traditional fermented Ma-bamboo shoots of Taiwan.</title>
        <authorList>
            <person name="Wang L.-T."/>
        </authorList>
    </citation>
    <scope>NUCLEOTIDE SEQUENCE [LARGE SCALE GENOMIC DNA]</scope>
    <source>
        <strain evidence="11 12">BS-W1</strain>
    </source>
</reference>
<dbReference type="PANTHER" id="PTHR42861">
    <property type="entry name" value="CALCIUM-TRANSPORTING ATPASE"/>
    <property type="match status" value="1"/>
</dbReference>
<comment type="similarity">
    <text evidence="2">Belongs to the cation transport ATPase (P-type) (TC 3.A.3) family. Type IIA subfamily.</text>
</comment>
<keyword evidence="8 9" id="KW-0472">Membrane</keyword>
<name>A0A2V1N351_9LACO</name>
<evidence type="ECO:0000313" key="11">
    <source>
        <dbReference type="EMBL" id="PWG00566.1"/>
    </source>
</evidence>
<dbReference type="Gene3D" id="3.40.1110.10">
    <property type="entry name" value="Calcium-transporting ATPase, cytoplasmic domain N"/>
    <property type="match status" value="1"/>
</dbReference>
<dbReference type="InterPro" id="IPR059000">
    <property type="entry name" value="ATPase_P-type_domA"/>
</dbReference>
<gene>
    <name evidence="11" type="ORF">DCM90_02795</name>
</gene>
<dbReference type="GO" id="GO:0016887">
    <property type="term" value="F:ATP hydrolysis activity"/>
    <property type="evidence" value="ECO:0007669"/>
    <property type="project" value="InterPro"/>
</dbReference>
<comment type="subcellular location">
    <subcellularLocation>
        <location evidence="1">Membrane</location>
        <topology evidence="1">Multi-pass membrane protein</topology>
    </subcellularLocation>
</comment>
<keyword evidence="7 9" id="KW-1133">Transmembrane helix</keyword>
<dbReference type="InterPro" id="IPR018303">
    <property type="entry name" value="ATPase_P-typ_P_site"/>
</dbReference>
<dbReference type="GO" id="GO:0005524">
    <property type="term" value="F:ATP binding"/>
    <property type="evidence" value="ECO:0007669"/>
    <property type="project" value="UniProtKB-KW"/>
</dbReference>
<protein>
    <submittedName>
        <fullName evidence="11">Magnesium-transporting ATPase</fullName>
    </submittedName>
</protein>
<feature type="transmembrane region" description="Helical" evidence="9">
    <location>
        <begin position="650"/>
        <end position="670"/>
    </location>
</feature>
<evidence type="ECO:0000256" key="5">
    <source>
        <dbReference type="ARBA" id="ARBA00022840"/>
    </source>
</evidence>
<organism evidence="11 12">
    <name type="scientific">Levilactobacillus bambusae</name>
    <dbReference type="NCBI Taxonomy" id="2024736"/>
    <lineage>
        <taxon>Bacteria</taxon>
        <taxon>Bacillati</taxon>
        <taxon>Bacillota</taxon>
        <taxon>Bacilli</taxon>
        <taxon>Lactobacillales</taxon>
        <taxon>Lactobacillaceae</taxon>
        <taxon>Levilactobacillus</taxon>
    </lineage>
</organism>
<dbReference type="InterPro" id="IPR004014">
    <property type="entry name" value="ATPase_P-typ_cation-transptr_N"/>
</dbReference>
<dbReference type="InterPro" id="IPR001757">
    <property type="entry name" value="P_typ_ATPase"/>
</dbReference>
<keyword evidence="6" id="KW-1278">Translocase</keyword>
<dbReference type="Gene3D" id="2.70.150.10">
    <property type="entry name" value="Calcium-transporting ATPase, cytoplasmic transduction domain A"/>
    <property type="match status" value="1"/>
</dbReference>
<dbReference type="PRINTS" id="PR00120">
    <property type="entry name" value="HATPASE"/>
</dbReference>
<dbReference type="NCBIfam" id="TIGR01494">
    <property type="entry name" value="ATPase_P-type"/>
    <property type="match status" value="2"/>
</dbReference>
<dbReference type="InterPro" id="IPR006068">
    <property type="entry name" value="ATPase_P-typ_cation-transptr_C"/>
</dbReference>
<feature type="transmembrane region" description="Helical" evidence="9">
    <location>
        <begin position="726"/>
        <end position="743"/>
    </location>
</feature>
<dbReference type="SFLD" id="SFLDS00003">
    <property type="entry name" value="Haloacid_Dehalogenase"/>
    <property type="match status" value="1"/>
</dbReference>
<dbReference type="SUPFAM" id="SSF81653">
    <property type="entry name" value="Calcium ATPase, transduction domain A"/>
    <property type="match status" value="1"/>
</dbReference>
<evidence type="ECO:0000256" key="9">
    <source>
        <dbReference type="SAM" id="Phobius"/>
    </source>
</evidence>
<dbReference type="GO" id="GO:0016020">
    <property type="term" value="C:membrane"/>
    <property type="evidence" value="ECO:0007669"/>
    <property type="project" value="UniProtKB-SubCell"/>
</dbReference>
<dbReference type="InterPro" id="IPR036412">
    <property type="entry name" value="HAD-like_sf"/>
</dbReference>
<dbReference type="SUPFAM" id="SSF81665">
    <property type="entry name" value="Calcium ATPase, transmembrane domain M"/>
    <property type="match status" value="1"/>
</dbReference>
<dbReference type="Pfam" id="PF00122">
    <property type="entry name" value="E1-E2_ATPase"/>
    <property type="match status" value="1"/>
</dbReference>
<dbReference type="InterPro" id="IPR044492">
    <property type="entry name" value="P_typ_ATPase_HD_dom"/>
</dbReference>
<feature type="transmembrane region" description="Helical" evidence="9">
    <location>
        <begin position="796"/>
        <end position="818"/>
    </location>
</feature>
<accession>A0A2V1N351</accession>
<feature type="transmembrane region" description="Helical" evidence="9">
    <location>
        <begin position="51"/>
        <end position="68"/>
    </location>
</feature>
<sequence length="849" mass="91619">MTNMTAKVFNDQNGLTTAAAKQRIQQYGKNALEERRPPSLLSQIWRHLSDVSSLVLLFAVVLSVYLSVAKGDDWTKPIVIGAILVINVAIAIYQESHAEQALAELKKLSVQEVVTKRDGQFQAINAEDLVPDDVVKLVGGDKIPADGHLLKGNGLLIDEAILTGESEPIEKSPDDDATVYSGTAVTSGTGEFVVRQTGMQTEIGQIAGLLNGTKRRMTLLQKRLRRLSLALSAAAIIGGIIIFFLSTFVYQEPIADSLIIGVSLAVAAVPETLPVIVTISLAHGVGEMAKRHAIIRRVDAVETIGQVDVIASDKTGTLTQNKMTITTVWVPGNAPAEATTTMSPAENQMMNRFALASNAVLDDGQGNPIGDSTELAIVRYLDQLGRNREELERELPRLEEDPFDSKRKTMATLHQLSSDRFLLIMKGAVDRLPVKWQPGEQDRVNEMNAAFAKDALRVLAIGYRELSAEELNDRDWKSFETELTFGGLIGLIDPPRPEAVEAVRQAKKAGIKTVMITGDHLATAVAIATEIGIYESGDRVVSGEDLVQMSDQDLADQVQNISVYARVTPEDKIRIVAAWQARGDIVAMTGDGVNDAPALKAADVGIAMGITGTEVSKGAADMVLTDDNFATIIAAVSEGRTVYQNILKTVEFLVGVNFAQIAIMLVAVSLGWGTPLLAEQLLLINVLADGIPGFYLSREVGERTAMTQPPLDNTEGIFANGLGKRVMLRSFLLATVSLVVFLIGSKVLPDHSLTLGQSMIFLVLSIGSMISIYAIKTRSFLSLATIKQNPGLNWGMLLSLILVLMIAIVPILQPWFGLVTLPTGAWIICLIGILIPVTGLEIWKRLGSS</sequence>
<feature type="transmembrane region" description="Helical" evidence="9">
    <location>
        <begin position="74"/>
        <end position="93"/>
    </location>
</feature>
<evidence type="ECO:0000256" key="6">
    <source>
        <dbReference type="ARBA" id="ARBA00022967"/>
    </source>
</evidence>
<evidence type="ECO:0000313" key="12">
    <source>
        <dbReference type="Proteomes" id="UP000245080"/>
    </source>
</evidence>
<dbReference type="Pfam" id="PF00689">
    <property type="entry name" value="Cation_ATPase_C"/>
    <property type="match status" value="1"/>
</dbReference>
<dbReference type="Pfam" id="PF00690">
    <property type="entry name" value="Cation_ATPase_N"/>
    <property type="match status" value="1"/>
</dbReference>
<proteinExistence type="inferred from homology"/>
<evidence type="ECO:0000256" key="4">
    <source>
        <dbReference type="ARBA" id="ARBA00022741"/>
    </source>
</evidence>
<dbReference type="FunFam" id="3.40.50.1000:FF:000028">
    <property type="entry name" value="Calcium-transporting P-type ATPase, putative"/>
    <property type="match status" value="1"/>
</dbReference>
<dbReference type="InterPro" id="IPR023298">
    <property type="entry name" value="ATPase_P-typ_TM_dom_sf"/>
</dbReference>
<dbReference type="PROSITE" id="PS00154">
    <property type="entry name" value="ATPASE_E1_E2"/>
    <property type="match status" value="1"/>
</dbReference>
<dbReference type="PRINTS" id="PR00119">
    <property type="entry name" value="CATATPASE"/>
</dbReference>
<dbReference type="SMART" id="SM00831">
    <property type="entry name" value="Cation_ATPase_N"/>
    <property type="match status" value="1"/>
</dbReference>
<keyword evidence="4" id="KW-0547">Nucleotide-binding</keyword>
<dbReference type="SFLD" id="SFLDG00002">
    <property type="entry name" value="C1.7:_P-type_atpase_like"/>
    <property type="match status" value="1"/>
</dbReference>
<dbReference type="Gene3D" id="3.40.50.1000">
    <property type="entry name" value="HAD superfamily/HAD-like"/>
    <property type="match status" value="1"/>
</dbReference>
<dbReference type="InterPro" id="IPR023299">
    <property type="entry name" value="ATPase_P-typ_cyto_dom_N"/>
</dbReference>
<dbReference type="InterPro" id="IPR023214">
    <property type="entry name" value="HAD_sf"/>
</dbReference>
<keyword evidence="12" id="KW-1185">Reference proteome</keyword>
<dbReference type="Proteomes" id="UP000245080">
    <property type="component" value="Unassembled WGS sequence"/>
</dbReference>
<dbReference type="Pfam" id="PF13246">
    <property type="entry name" value="Cation_ATPase"/>
    <property type="match status" value="1"/>
</dbReference>
<feature type="transmembrane region" description="Helical" evidence="9">
    <location>
        <begin position="676"/>
        <end position="696"/>
    </location>
</feature>
<evidence type="ECO:0000259" key="10">
    <source>
        <dbReference type="SMART" id="SM00831"/>
    </source>
</evidence>
<evidence type="ECO:0000256" key="3">
    <source>
        <dbReference type="ARBA" id="ARBA00022692"/>
    </source>
</evidence>
<evidence type="ECO:0000256" key="8">
    <source>
        <dbReference type="ARBA" id="ARBA00023136"/>
    </source>
</evidence>
<dbReference type="Gene3D" id="1.20.1110.10">
    <property type="entry name" value="Calcium-transporting ATPase, transmembrane domain"/>
    <property type="match status" value="1"/>
</dbReference>
<dbReference type="EMBL" id="QCXQ01000002">
    <property type="protein sequence ID" value="PWG00566.1"/>
    <property type="molecule type" value="Genomic_DNA"/>
</dbReference>
<evidence type="ECO:0000256" key="7">
    <source>
        <dbReference type="ARBA" id="ARBA00022989"/>
    </source>
</evidence>
<evidence type="ECO:0000256" key="1">
    <source>
        <dbReference type="ARBA" id="ARBA00004141"/>
    </source>
</evidence>
<feature type="transmembrane region" description="Helical" evidence="9">
    <location>
        <begin position="224"/>
        <end position="246"/>
    </location>
</feature>
<keyword evidence="3 9" id="KW-0812">Transmembrane</keyword>
<evidence type="ECO:0000256" key="2">
    <source>
        <dbReference type="ARBA" id="ARBA00005675"/>
    </source>
</evidence>
<comment type="caution">
    <text evidence="11">The sequence shown here is derived from an EMBL/GenBank/DDBJ whole genome shotgun (WGS) entry which is preliminary data.</text>
</comment>
<feature type="transmembrane region" description="Helical" evidence="9">
    <location>
        <begin position="824"/>
        <end position="843"/>
    </location>
</feature>
<dbReference type="SFLD" id="SFLDF00027">
    <property type="entry name" value="p-type_atpase"/>
    <property type="match status" value="1"/>
</dbReference>
<dbReference type="OrthoDB" id="9760364at2"/>
<feature type="domain" description="Cation-transporting P-type ATPase N-terminal" evidence="10">
    <location>
        <begin position="3"/>
        <end position="68"/>
    </location>
</feature>
<dbReference type="SUPFAM" id="SSF56784">
    <property type="entry name" value="HAD-like"/>
    <property type="match status" value="1"/>
</dbReference>
<dbReference type="AlphaFoldDB" id="A0A2V1N351"/>
<feature type="transmembrane region" description="Helical" evidence="9">
    <location>
        <begin position="258"/>
        <end position="282"/>
    </location>
</feature>